<protein>
    <submittedName>
        <fullName evidence="1">Uncharacterized protein</fullName>
    </submittedName>
</protein>
<proteinExistence type="predicted"/>
<dbReference type="EMBL" id="LQYN01000116">
    <property type="protein sequence ID" value="KYC92229.1"/>
    <property type="molecule type" value="Genomic_DNA"/>
</dbReference>
<evidence type="ECO:0000313" key="1">
    <source>
        <dbReference type="EMBL" id="KYC92229.1"/>
    </source>
</evidence>
<dbReference type="AlphaFoldDB" id="A0A150KKR9"/>
<sequence length="89" mass="10233">MGYPREEQETTLVFDNSTGLWNVYSTVPKHIRKLANLCDLNVIESEDGKPIAVKGVLNEKQVSMKKERVYTEEQRQKAAERLSKVRNPV</sequence>
<dbReference type="PATRIC" id="fig|46224.3.peg.850"/>
<dbReference type="Proteomes" id="UP000075666">
    <property type="component" value="Unassembled WGS sequence"/>
</dbReference>
<gene>
    <name evidence="1" type="ORF">B4102_3770</name>
</gene>
<reference evidence="1 2" key="1">
    <citation type="submission" date="2016-01" db="EMBL/GenBank/DDBJ databases">
        <title>Genome Sequences of Twelve Sporeforming Bacillus Species Isolated from Foods.</title>
        <authorList>
            <person name="Berendsen E.M."/>
            <person name="Wells-Bennik M.H."/>
            <person name="Krawcyk A.O."/>
            <person name="De Jong A."/>
            <person name="Holsappel S."/>
            <person name="Eijlander R.T."/>
            <person name="Kuipers O.P."/>
        </authorList>
    </citation>
    <scope>NUCLEOTIDE SEQUENCE [LARGE SCALE GENOMIC DNA]</scope>
    <source>
        <strain evidence="1 2">B4102</strain>
    </source>
</reference>
<dbReference type="RefSeq" id="WP_066235341.1">
    <property type="nucleotide sequence ID" value="NZ_LQYN01000116.1"/>
</dbReference>
<organism evidence="1 2">
    <name type="scientific">Heyndrickxia sporothermodurans</name>
    <dbReference type="NCBI Taxonomy" id="46224"/>
    <lineage>
        <taxon>Bacteria</taxon>
        <taxon>Bacillati</taxon>
        <taxon>Bacillota</taxon>
        <taxon>Bacilli</taxon>
        <taxon>Bacillales</taxon>
        <taxon>Bacillaceae</taxon>
        <taxon>Heyndrickxia</taxon>
    </lineage>
</organism>
<dbReference type="OrthoDB" id="2362578at2"/>
<comment type="caution">
    <text evidence="1">The sequence shown here is derived from an EMBL/GenBank/DDBJ whole genome shotgun (WGS) entry which is preliminary data.</text>
</comment>
<accession>A0A150KKR9</accession>
<dbReference type="STRING" id="46224.B4102_3770"/>
<name>A0A150KKR9_9BACI</name>
<keyword evidence="2" id="KW-1185">Reference proteome</keyword>
<evidence type="ECO:0000313" key="2">
    <source>
        <dbReference type="Proteomes" id="UP000075666"/>
    </source>
</evidence>